<evidence type="ECO:0000313" key="9">
    <source>
        <dbReference type="Proteomes" id="UP000664203"/>
    </source>
</evidence>
<keyword evidence="4 6" id="KW-0472">Membrane</keyword>
<evidence type="ECO:0000256" key="1">
    <source>
        <dbReference type="ARBA" id="ARBA00004141"/>
    </source>
</evidence>
<dbReference type="PANTHER" id="PTHR33048">
    <property type="entry name" value="PTH11-LIKE INTEGRAL MEMBRANE PROTEIN (AFU_ORTHOLOGUE AFUA_5G11245)"/>
    <property type="match status" value="1"/>
</dbReference>
<evidence type="ECO:0000256" key="6">
    <source>
        <dbReference type="SAM" id="Phobius"/>
    </source>
</evidence>
<dbReference type="Pfam" id="PF20684">
    <property type="entry name" value="Fung_rhodopsin"/>
    <property type="match status" value="1"/>
</dbReference>
<organism evidence="8 9">
    <name type="scientific">Alectoria fallacina</name>
    <dbReference type="NCBI Taxonomy" id="1903189"/>
    <lineage>
        <taxon>Eukaryota</taxon>
        <taxon>Fungi</taxon>
        <taxon>Dikarya</taxon>
        <taxon>Ascomycota</taxon>
        <taxon>Pezizomycotina</taxon>
        <taxon>Lecanoromycetes</taxon>
        <taxon>OSLEUM clade</taxon>
        <taxon>Lecanoromycetidae</taxon>
        <taxon>Lecanorales</taxon>
        <taxon>Lecanorineae</taxon>
        <taxon>Parmeliaceae</taxon>
        <taxon>Alectoria</taxon>
    </lineage>
</organism>
<reference evidence="8" key="1">
    <citation type="submission" date="2021-03" db="EMBL/GenBank/DDBJ databases">
        <authorList>
            <person name="Tagirdzhanova G."/>
        </authorList>
    </citation>
    <scope>NUCLEOTIDE SEQUENCE</scope>
</reference>
<dbReference type="PANTHER" id="PTHR33048:SF47">
    <property type="entry name" value="INTEGRAL MEMBRANE PROTEIN-RELATED"/>
    <property type="match status" value="1"/>
</dbReference>
<accession>A0A8H3IDJ9</accession>
<dbReference type="AlphaFoldDB" id="A0A8H3IDJ9"/>
<feature type="transmembrane region" description="Helical" evidence="6">
    <location>
        <begin position="21"/>
        <end position="43"/>
    </location>
</feature>
<dbReference type="InterPro" id="IPR049326">
    <property type="entry name" value="Rhodopsin_dom_fungi"/>
</dbReference>
<name>A0A8H3IDJ9_9LECA</name>
<evidence type="ECO:0000256" key="5">
    <source>
        <dbReference type="ARBA" id="ARBA00038359"/>
    </source>
</evidence>
<feature type="domain" description="Rhodopsin" evidence="7">
    <location>
        <begin position="1"/>
        <end position="81"/>
    </location>
</feature>
<comment type="caution">
    <text evidence="8">The sequence shown here is derived from an EMBL/GenBank/DDBJ whole genome shotgun (WGS) entry which is preliminary data.</text>
</comment>
<keyword evidence="3 6" id="KW-1133">Transmembrane helix</keyword>
<sequence length="164" mass="18042">MILSIPILMMWNIRISWGQKLALMGLFSVTIIATVVSILRVALVTSTKHQIDTTWLYTWSNIDMAVAIMVACLASFRQLFVKSESAGLNRQSQNPRLGDGSLLSCFQSLKLITISGKSGLSSQGSDMERALTSSRNSTTSKIPIDAIYVRTDVNISLDDEAHDM</sequence>
<evidence type="ECO:0000256" key="3">
    <source>
        <dbReference type="ARBA" id="ARBA00022989"/>
    </source>
</evidence>
<comment type="similarity">
    <text evidence="5">Belongs to the SAT4 family.</text>
</comment>
<dbReference type="Proteomes" id="UP000664203">
    <property type="component" value="Unassembled WGS sequence"/>
</dbReference>
<protein>
    <recommendedName>
        <fullName evidence="7">Rhodopsin domain-containing protein</fullName>
    </recommendedName>
</protein>
<proteinExistence type="inferred from homology"/>
<evidence type="ECO:0000256" key="4">
    <source>
        <dbReference type="ARBA" id="ARBA00023136"/>
    </source>
</evidence>
<feature type="transmembrane region" description="Helical" evidence="6">
    <location>
        <begin position="55"/>
        <end position="76"/>
    </location>
</feature>
<keyword evidence="2 6" id="KW-0812">Transmembrane</keyword>
<dbReference type="GO" id="GO:0016020">
    <property type="term" value="C:membrane"/>
    <property type="evidence" value="ECO:0007669"/>
    <property type="project" value="UniProtKB-SubCell"/>
</dbReference>
<gene>
    <name evidence="8" type="ORF">ALECFALPRED_002680</name>
</gene>
<dbReference type="InterPro" id="IPR052337">
    <property type="entry name" value="SAT4-like"/>
</dbReference>
<evidence type="ECO:0000313" key="8">
    <source>
        <dbReference type="EMBL" id="CAF9924097.1"/>
    </source>
</evidence>
<keyword evidence="9" id="KW-1185">Reference proteome</keyword>
<dbReference type="OrthoDB" id="444631at2759"/>
<dbReference type="EMBL" id="CAJPDR010000181">
    <property type="protein sequence ID" value="CAF9924097.1"/>
    <property type="molecule type" value="Genomic_DNA"/>
</dbReference>
<comment type="subcellular location">
    <subcellularLocation>
        <location evidence="1">Membrane</location>
        <topology evidence="1">Multi-pass membrane protein</topology>
    </subcellularLocation>
</comment>
<evidence type="ECO:0000256" key="2">
    <source>
        <dbReference type="ARBA" id="ARBA00022692"/>
    </source>
</evidence>
<evidence type="ECO:0000259" key="7">
    <source>
        <dbReference type="Pfam" id="PF20684"/>
    </source>
</evidence>